<dbReference type="Proteomes" id="UP001208692">
    <property type="component" value="Unassembled WGS sequence"/>
</dbReference>
<dbReference type="EMBL" id="BQKA01000018">
    <property type="protein sequence ID" value="GJM50038.1"/>
    <property type="molecule type" value="Genomic_DNA"/>
</dbReference>
<keyword evidence="4" id="KW-1185">Reference proteome</keyword>
<proteinExistence type="predicted"/>
<reference evidence="1 4" key="1">
    <citation type="submission" date="2021-11" db="EMBL/GenBank/DDBJ databases">
        <title>Draft genome sequence of Capnocytophaga sp. strain KC07075 isolated from cat oral cavity.</title>
        <authorList>
            <person name="Suzuki M."/>
            <person name="Imaoka K."/>
            <person name="Kimura M."/>
            <person name="Morikawa S."/>
            <person name="Maeda K."/>
        </authorList>
    </citation>
    <scope>NUCLEOTIDE SEQUENCE</scope>
    <source>
        <strain evidence="1">KC07075</strain>
        <strain evidence="2 4">KC07079</strain>
    </source>
</reference>
<dbReference type="RefSeq" id="WP_264846061.1">
    <property type="nucleotide sequence ID" value="NZ_BPMA01000017.1"/>
</dbReference>
<comment type="caution">
    <text evidence="1">The sequence shown here is derived from an EMBL/GenBank/DDBJ whole genome shotgun (WGS) entry which is preliminary data.</text>
</comment>
<evidence type="ECO:0000313" key="1">
    <source>
        <dbReference type="EMBL" id="GJM50038.1"/>
    </source>
</evidence>
<name>A0AAV5ARS6_9FLAO</name>
<dbReference type="EMBL" id="BQKB01000051">
    <property type="protein sequence ID" value="GJM53909.1"/>
    <property type="molecule type" value="Genomic_DNA"/>
</dbReference>
<evidence type="ECO:0000313" key="2">
    <source>
        <dbReference type="EMBL" id="GJM53909.1"/>
    </source>
</evidence>
<organism evidence="1 3">
    <name type="scientific">Capnocytophaga catalasegens</name>
    <dbReference type="NCBI Taxonomy" id="1004260"/>
    <lineage>
        <taxon>Bacteria</taxon>
        <taxon>Pseudomonadati</taxon>
        <taxon>Bacteroidota</taxon>
        <taxon>Flavobacteriia</taxon>
        <taxon>Flavobacteriales</taxon>
        <taxon>Flavobacteriaceae</taxon>
        <taxon>Capnocytophaga</taxon>
    </lineage>
</organism>
<evidence type="ECO:0000313" key="3">
    <source>
        <dbReference type="Proteomes" id="UP001207736"/>
    </source>
</evidence>
<dbReference type="AlphaFoldDB" id="A0AAV5ARS6"/>
<dbReference type="Proteomes" id="UP001207736">
    <property type="component" value="Unassembled WGS sequence"/>
</dbReference>
<sequence>MKLYSQQLEQLIEFALLDNVLTEQEKQVLFKKAASEGIDLSEFEMVLQAKLFEKQKNIE</sequence>
<evidence type="ECO:0000313" key="4">
    <source>
        <dbReference type="Proteomes" id="UP001208692"/>
    </source>
</evidence>
<accession>A0AAV5ARS6</accession>
<protein>
    <submittedName>
        <fullName evidence="1">Uncharacterized protein</fullName>
    </submittedName>
</protein>
<gene>
    <name evidence="1" type="ORF">RCZ15_10130</name>
    <name evidence="2" type="ORF">RCZ16_22250</name>
</gene>